<evidence type="ECO:0000313" key="2">
    <source>
        <dbReference type="EMBL" id="PIC15871.1"/>
    </source>
</evidence>
<proteinExistence type="predicted"/>
<evidence type="ECO:0000256" key="1">
    <source>
        <dbReference type="SAM" id="MobiDB-lite"/>
    </source>
</evidence>
<evidence type="ECO:0000313" key="3">
    <source>
        <dbReference type="Proteomes" id="UP000230233"/>
    </source>
</evidence>
<protein>
    <submittedName>
        <fullName evidence="2">Uncharacterized protein</fullName>
    </submittedName>
</protein>
<gene>
    <name evidence="2" type="primary">Cni-F34H10.3</name>
    <name evidence="2" type="synonym">Cnig_chr_X.g22686</name>
    <name evidence="2" type="ORF">B9Z55_022686</name>
</gene>
<reference evidence="3" key="1">
    <citation type="submission" date="2017-10" db="EMBL/GenBank/DDBJ databases">
        <title>Rapid genome shrinkage in a self-fertile nematode reveals novel sperm competition proteins.</title>
        <authorList>
            <person name="Yin D."/>
            <person name="Schwarz E.M."/>
            <person name="Thomas C.G."/>
            <person name="Felde R.L."/>
            <person name="Korf I.F."/>
            <person name="Cutter A.D."/>
            <person name="Schartner C.M."/>
            <person name="Ralston E.J."/>
            <person name="Meyer B.J."/>
            <person name="Haag E.S."/>
        </authorList>
    </citation>
    <scope>NUCLEOTIDE SEQUENCE [LARGE SCALE GENOMIC DNA]</scope>
    <source>
        <strain evidence="3">JU1422</strain>
    </source>
</reference>
<organism evidence="2 3">
    <name type="scientific">Caenorhabditis nigoni</name>
    <dbReference type="NCBI Taxonomy" id="1611254"/>
    <lineage>
        <taxon>Eukaryota</taxon>
        <taxon>Metazoa</taxon>
        <taxon>Ecdysozoa</taxon>
        <taxon>Nematoda</taxon>
        <taxon>Chromadorea</taxon>
        <taxon>Rhabditida</taxon>
        <taxon>Rhabditina</taxon>
        <taxon>Rhabditomorpha</taxon>
        <taxon>Rhabditoidea</taxon>
        <taxon>Rhabditidae</taxon>
        <taxon>Peloderinae</taxon>
        <taxon>Caenorhabditis</taxon>
    </lineage>
</organism>
<sequence>MSLEKNNMDSIDSILDSVVEKAMAEQKEEDAKALEKMLMEEAAKESLKGDSEATVKAKEDQKDSEGSEGVEKTEEKKDEENGKEVNKEEETPRRKRFSLNETPDSPPQKQPKVEDFMPIEVLQTLQQLSTPKLGNNGLPCRPEAMTIVNGKPTLPDMDPLQQCQQLQQIQGLIHYHEQQVKYRSYIQLDMLRSLRKQLNDQMLLHPHRHHYDAMVEAAKNNRLTPLSLAEKNQLEYFSQMADWTLDARSILQNKETPTYLNLLGKQVIDFKTRLNEITTHEQFQVFGPLFAERIDYHRELIHTLNRRSMVSISS</sequence>
<dbReference type="EMBL" id="PDUG01000006">
    <property type="protein sequence ID" value="PIC15871.1"/>
    <property type="molecule type" value="Genomic_DNA"/>
</dbReference>
<feature type="region of interest" description="Disordered" evidence="1">
    <location>
        <begin position="43"/>
        <end position="113"/>
    </location>
</feature>
<feature type="compositionally biased region" description="Basic and acidic residues" evidence="1">
    <location>
        <begin position="43"/>
        <end position="92"/>
    </location>
</feature>
<comment type="caution">
    <text evidence="2">The sequence shown here is derived from an EMBL/GenBank/DDBJ whole genome shotgun (WGS) entry which is preliminary data.</text>
</comment>
<dbReference type="Proteomes" id="UP000230233">
    <property type="component" value="Chromosome X"/>
</dbReference>
<accession>A0A2G5SLX4</accession>
<dbReference type="AlphaFoldDB" id="A0A2G5SLX4"/>
<name>A0A2G5SLX4_9PELO</name>
<dbReference type="OrthoDB" id="5854234at2759"/>
<keyword evidence="3" id="KW-1185">Reference proteome</keyword>